<feature type="transmembrane region" description="Helical" evidence="7">
    <location>
        <begin position="63"/>
        <end position="80"/>
    </location>
</feature>
<dbReference type="FunFam" id="1.20.1250.20:FF:000013">
    <property type="entry name" value="MFS general substrate transporter"/>
    <property type="match status" value="1"/>
</dbReference>
<feature type="domain" description="Major facilitator superfamily (MFS) profile" evidence="8">
    <location>
        <begin position="67"/>
        <end position="485"/>
    </location>
</feature>
<evidence type="ECO:0000259" key="8">
    <source>
        <dbReference type="PROSITE" id="PS50850"/>
    </source>
</evidence>
<comment type="caution">
    <text evidence="9">The sequence shown here is derived from an EMBL/GenBank/DDBJ whole genome shotgun (WGS) entry which is preliminary data.</text>
</comment>
<proteinExistence type="predicted"/>
<dbReference type="PROSITE" id="PS50850">
    <property type="entry name" value="MFS"/>
    <property type="match status" value="1"/>
</dbReference>
<evidence type="ECO:0000256" key="7">
    <source>
        <dbReference type="SAM" id="Phobius"/>
    </source>
</evidence>
<dbReference type="SUPFAM" id="SSF103473">
    <property type="entry name" value="MFS general substrate transporter"/>
    <property type="match status" value="1"/>
</dbReference>
<feature type="region of interest" description="Disordered" evidence="6">
    <location>
        <begin position="1"/>
        <end position="21"/>
    </location>
</feature>
<feature type="transmembrane region" description="Helical" evidence="7">
    <location>
        <begin position="158"/>
        <end position="181"/>
    </location>
</feature>
<dbReference type="Pfam" id="PF07690">
    <property type="entry name" value="MFS_1"/>
    <property type="match status" value="1"/>
</dbReference>
<comment type="subcellular location">
    <subcellularLocation>
        <location evidence="1">Membrane</location>
        <topology evidence="1">Multi-pass membrane protein</topology>
    </subcellularLocation>
</comment>
<sequence>MEENTKIINDTEEHKQEGQSDYVSTNEMKTLGINKSCKQEQEDDLIETIVFEGKELRRLLYKLDFRILPLISICYMFSFMDRVNIGNAKVAGLTDMIAVTEDDYNTALSIFFLGYVLFDIPSNVILNKLGPRLWISIIIVLCGGVLMAMAAVKNGPQLIIARFFLGVAECGFVPAMFFYISVWYTKAEMTKRIAIVMSCNVIASIFGGLLVNTIQGLRNWQWIFIIEGALTAVVGIVLFIFLPDFPEKDASFLNERERIIHRNHMAAAINTPSYYIFEGEKQQFDKLSKEFILLAFKDYFVYVYGFINFCGGVLLYNNSTFLPSIVHGMGFSSLNAQLMIIPPSAIAAIVTIIIAFNADRTRERGFHIFGMSLIPVLGYALLIGLKDKGTPPLYIAVILVTTGGIAVNTCVISWFVCNMAGRAKRSTATAILVTCGNIAGALSGQIYRASDAPQYIRGHTTSLALISCSAITSIIMKIVLRKENERRDSMSIEERHDIFAKKDPNKLGDKHPDFRYLT</sequence>
<evidence type="ECO:0000256" key="4">
    <source>
        <dbReference type="ARBA" id="ARBA00022989"/>
    </source>
</evidence>
<feature type="transmembrane region" description="Helical" evidence="7">
    <location>
        <begin position="428"/>
        <end position="447"/>
    </location>
</feature>
<keyword evidence="2" id="KW-0813">Transport</keyword>
<dbReference type="EMBL" id="JAEPRB010000020">
    <property type="protein sequence ID" value="KAG2226073.1"/>
    <property type="molecule type" value="Genomic_DNA"/>
</dbReference>
<feature type="transmembrane region" description="Helical" evidence="7">
    <location>
        <begin position="391"/>
        <end position="416"/>
    </location>
</feature>
<evidence type="ECO:0000256" key="1">
    <source>
        <dbReference type="ARBA" id="ARBA00004141"/>
    </source>
</evidence>
<evidence type="ECO:0000256" key="3">
    <source>
        <dbReference type="ARBA" id="ARBA00022692"/>
    </source>
</evidence>
<dbReference type="InterPro" id="IPR036259">
    <property type="entry name" value="MFS_trans_sf"/>
</dbReference>
<protein>
    <recommendedName>
        <fullName evidence="8">Major facilitator superfamily (MFS) profile domain-containing protein</fullName>
    </recommendedName>
</protein>
<reference evidence="9 10" key="1">
    <citation type="submission" date="2020-12" db="EMBL/GenBank/DDBJ databases">
        <title>Metabolic potential, ecology and presence of endohyphal bacteria is reflected in genomic diversity of Mucoromycotina.</title>
        <authorList>
            <person name="Muszewska A."/>
            <person name="Okrasinska A."/>
            <person name="Steczkiewicz K."/>
            <person name="Drgas O."/>
            <person name="Orlowska M."/>
            <person name="Perlinska-Lenart U."/>
            <person name="Aleksandrzak-Piekarczyk T."/>
            <person name="Szatraj K."/>
            <person name="Zielenkiewicz U."/>
            <person name="Pilsyk S."/>
            <person name="Malc E."/>
            <person name="Mieczkowski P."/>
            <person name="Kruszewska J.S."/>
            <person name="Biernat P."/>
            <person name="Pawlowska J."/>
        </authorList>
    </citation>
    <scope>NUCLEOTIDE SEQUENCE [LARGE SCALE GENOMIC DNA]</scope>
    <source>
        <strain evidence="9 10">CBS 142.35</strain>
    </source>
</reference>
<dbReference type="InterPro" id="IPR011701">
    <property type="entry name" value="MFS"/>
</dbReference>
<dbReference type="PANTHER" id="PTHR43791">
    <property type="entry name" value="PERMEASE-RELATED"/>
    <property type="match status" value="1"/>
</dbReference>
<evidence type="ECO:0000313" key="10">
    <source>
        <dbReference type="Proteomes" id="UP000646827"/>
    </source>
</evidence>
<name>A0A8H7VRG9_9FUNG</name>
<organism evidence="9 10">
    <name type="scientific">Circinella minor</name>
    <dbReference type="NCBI Taxonomy" id="1195481"/>
    <lineage>
        <taxon>Eukaryota</taxon>
        <taxon>Fungi</taxon>
        <taxon>Fungi incertae sedis</taxon>
        <taxon>Mucoromycota</taxon>
        <taxon>Mucoromycotina</taxon>
        <taxon>Mucoromycetes</taxon>
        <taxon>Mucorales</taxon>
        <taxon>Lichtheimiaceae</taxon>
        <taxon>Circinella</taxon>
    </lineage>
</organism>
<dbReference type="GO" id="GO:0022857">
    <property type="term" value="F:transmembrane transporter activity"/>
    <property type="evidence" value="ECO:0007669"/>
    <property type="project" value="InterPro"/>
</dbReference>
<feature type="transmembrane region" description="Helical" evidence="7">
    <location>
        <begin position="368"/>
        <end position="385"/>
    </location>
</feature>
<keyword evidence="3 7" id="KW-0812">Transmembrane</keyword>
<feature type="transmembrane region" description="Helical" evidence="7">
    <location>
        <begin position="220"/>
        <end position="242"/>
    </location>
</feature>
<dbReference type="Proteomes" id="UP000646827">
    <property type="component" value="Unassembled WGS sequence"/>
</dbReference>
<accession>A0A8H7VRG9</accession>
<feature type="transmembrane region" description="Helical" evidence="7">
    <location>
        <begin position="299"/>
        <end position="316"/>
    </location>
</feature>
<feature type="transmembrane region" description="Helical" evidence="7">
    <location>
        <begin position="459"/>
        <end position="480"/>
    </location>
</feature>
<evidence type="ECO:0000256" key="2">
    <source>
        <dbReference type="ARBA" id="ARBA00022448"/>
    </source>
</evidence>
<keyword evidence="4 7" id="KW-1133">Transmembrane helix</keyword>
<feature type="transmembrane region" description="Helical" evidence="7">
    <location>
        <begin position="133"/>
        <end position="152"/>
    </location>
</feature>
<dbReference type="PANTHER" id="PTHR43791:SF36">
    <property type="entry name" value="TRANSPORTER, PUTATIVE (AFU_ORTHOLOGUE AFUA_6G08340)-RELATED"/>
    <property type="match status" value="1"/>
</dbReference>
<feature type="transmembrane region" description="Helical" evidence="7">
    <location>
        <begin position="106"/>
        <end position="126"/>
    </location>
</feature>
<feature type="compositionally biased region" description="Basic and acidic residues" evidence="6">
    <location>
        <begin position="9"/>
        <end position="18"/>
    </location>
</feature>
<keyword evidence="5 7" id="KW-0472">Membrane</keyword>
<dbReference type="OrthoDB" id="2985014at2759"/>
<keyword evidence="10" id="KW-1185">Reference proteome</keyword>
<dbReference type="FunFam" id="1.20.1250.20:FF:000018">
    <property type="entry name" value="MFS transporter permease"/>
    <property type="match status" value="1"/>
</dbReference>
<dbReference type="AlphaFoldDB" id="A0A8H7VRG9"/>
<feature type="transmembrane region" description="Helical" evidence="7">
    <location>
        <begin position="336"/>
        <end position="356"/>
    </location>
</feature>
<evidence type="ECO:0000256" key="6">
    <source>
        <dbReference type="SAM" id="MobiDB-lite"/>
    </source>
</evidence>
<dbReference type="Gene3D" id="1.20.1250.20">
    <property type="entry name" value="MFS general substrate transporter like domains"/>
    <property type="match status" value="2"/>
</dbReference>
<feature type="transmembrane region" description="Helical" evidence="7">
    <location>
        <begin position="193"/>
        <end position="214"/>
    </location>
</feature>
<dbReference type="GO" id="GO:0016020">
    <property type="term" value="C:membrane"/>
    <property type="evidence" value="ECO:0007669"/>
    <property type="project" value="UniProtKB-SubCell"/>
</dbReference>
<evidence type="ECO:0000313" key="9">
    <source>
        <dbReference type="EMBL" id="KAG2226073.1"/>
    </source>
</evidence>
<gene>
    <name evidence="9" type="ORF">INT45_011690</name>
</gene>
<evidence type="ECO:0000256" key="5">
    <source>
        <dbReference type="ARBA" id="ARBA00023136"/>
    </source>
</evidence>
<dbReference type="InterPro" id="IPR020846">
    <property type="entry name" value="MFS_dom"/>
</dbReference>